<proteinExistence type="predicted"/>
<dbReference type="AlphaFoldDB" id="A0A6N2ZMX8"/>
<dbReference type="EMBL" id="CACRUT010000006">
    <property type="protein sequence ID" value="VYT79346.1"/>
    <property type="molecule type" value="Genomic_DNA"/>
</dbReference>
<protein>
    <submittedName>
        <fullName evidence="1">Uncharacterized protein</fullName>
    </submittedName>
</protein>
<name>A0A6N2ZMX8_9BACT</name>
<gene>
    <name evidence="1" type="ORF">PCLFYP37_01134</name>
</gene>
<evidence type="ECO:0000313" key="1">
    <source>
        <dbReference type="EMBL" id="VYT79346.1"/>
    </source>
</evidence>
<accession>A0A6N2ZMX8</accession>
<sequence>MEFYRTLSFLEVEFNNLILTDHECLKDFLFLMSCHFIVIQFNFYEEKMNNNPFFIWQLNFFCIYLPCHNMRKLFNLLFI</sequence>
<organism evidence="1">
    <name type="scientific">Paraprevotella clara</name>
    <dbReference type="NCBI Taxonomy" id="454154"/>
    <lineage>
        <taxon>Bacteria</taxon>
        <taxon>Pseudomonadati</taxon>
        <taxon>Bacteroidota</taxon>
        <taxon>Bacteroidia</taxon>
        <taxon>Bacteroidales</taxon>
        <taxon>Prevotellaceae</taxon>
        <taxon>Paraprevotella</taxon>
    </lineage>
</organism>
<reference evidence="1" key="1">
    <citation type="submission" date="2019-11" db="EMBL/GenBank/DDBJ databases">
        <authorList>
            <person name="Feng L."/>
        </authorList>
    </citation>
    <scope>NUCLEOTIDE SEQUENCE</scope>
    <source>
        <strain evidence="1">PclaraLFYP37</strain>
    </source>
</reference>